<evidence type="ECO:0000256" key="1">
    <source>
        <dbReference type="SAM" id="MobiDB-lite"/>
    </source>
</evidence>
<gene>
    <name evidence="2" type="ORF">AVDCRST_MAG27-1393</name>
</gene>
<reference evidence="2" key="1">
    <citation type="submission" date="2020-02" db="EMBL/GenBank/DDBJ databases">
        <authorList>
            <person name="Meier V. D."/>
        </authorList>
    </citation>
    <scope>NUCLEOTIDE SEQUENCE</scope>
    <source>
        <strain evidence="2">AVDCRST_MAG27</strain>
    </source>
</reference>
<dbReference type="AlphaFoldDB" id="A0A6J4HZS6"/>
<dbReference type="EMBL" id="CADCTD010000050">
    <property type="protein sequence ID" value="CAA9237750.1"/>
    <property type="molecule type" value="Genomic_DNA"/>
</dbReference>
<evidence type="ECO:0000313" key="2">
    <source>
        <dbReference type="EMBL" id="CAA9237750.1"/>
    </source>
</evidence>
<accession>A0A6J4HZS6</accession>
<name>A0A6J4HZS6_9PROT</name>
<proteinExistence type="predicted"/>
<organism evidence="2">
    <name type="scientific">uncultured Craurococcus sp</name>
    <dbReference type="NCBI Taxonomy" id="1135998"/>
    <lineage>
        <taxon>Bacteria</taxon>
        <taxon>Pseudomonadati</taxon>
        <taxon>Pseudomonadota</taxon>
        <taxon>Alphaproteobacteria</taxon>
        <taxon>Acetobacterales</taxon>
        <taxon>Acetobacteraceae</taxon>
        <taxon>Craurococcus</taxon>
        <taxon>environmental samples</taxon>
    </lineage>
</organism>
<sequence>MTPHPSPVQDRGGIPAIDGTNDAEPRDAREMGMVGATGFEPMTR</sequence>
<feature type="region of interest" description="Disordered" evidence="1">
    <location>
        <begin position="1"/>
        <end position="44"/>
    </location>
</feature>
<protein>
    <submittedName>
        <fullName evidence="2">Uncharacterized protein</fullName>
    </submittedName>
</protein>